<dbReference type="PANTHER" id="PTHR42953:SF1">
    <property type="entry name" value="METAL-BINDING PROTEIN HI_0362-RELATED"/>
    <property type="match status" value="1"/>
</dbReference>
<dbReference type="GO" id="GO:0030001">
    <property type="term" value="P:metal ion transport"/>
    <property type="evidence" value="ECO:0007669"/>
    <property type="project" value="InterPro"/>
</dbReference>
<comment type="subcellular location">
    <subcellularLocation>
        <location evidence="1">Cell envelope</location>
    </subcellularLocation>
</comment>
<dbReference type="InterPro" id="IPR050492">
    <property type="entry name" value="Bact_metal-bind_prot9"/>
</dbReference>
<evidence type="ECO:0000256" key="5">
    <source>
        <dbReference type="RuleBase" id="RU003512"/>
    </source>
</evidence>
<comment type="similarity">
    <text evidence="5">Belongs to the bacterial solute-binding protein 9 family.</text>
</comment>
<dbReference type="GO" id="GO:0030313">
    <property type="term" value="C:cell envelope"/>
    <property type="evidence" value="ECO:0007669"/>
    <property type="project" value="UniProtKB-SubCell"/>
</dbReference>
<keyword evidence="4 6" id="KW-0732">Signal</keyword>
<evidence type="ECO:0000256" key="4">
    <source>
        <dbReference type="ARBA" id="ARBA00022729"/>
    </source>
</evidence>
<evidence type="ECO:0000256" key="1">
    <source>
        <dbReference type="ARBA" id="ARBA00004196"/>
    </source>
</evidence>
<evidence type="ECO:0000313" key="7">
    <source>
        <dbReference type="EMBL" id="SCM79291.1"/>
    </source>
</evidence>
<keyword evidence="3" id="KW-0479">Metal-binding</keyword>
<dbReference type="GO" id="GO:0007155">
    <property type="term" value="P:cell adhesion"/>
    <property type="evidence" value="ECO:0007669"/>
    <property type="project" value="InterPro"/>
</dbReference>
<dbReference type="PRINTS" id="PR00690">
    <property type="entry name" value="ADHESNFAMILY"/>
</dbReference>
<dbReference type="AlphaFoldDB" id="A0A212LP76"/>
<sequence length="315" mass="34279">MKIKTIWILVLLLITGLFTAACGSDGQRSTQSVHAKPHIVTTTTMLTDLVQVIGGDYVTVEGLMGAGIDPHLYKPSAGDVNKMSKARLIIYNGLHLEGKMSDVFAQMQKAGVATLAVGETLDKSRLLESEEFDGNYDPHIWFDVENWMLAVAKVKEALIALEPAHKEQFEQNAAAYISKLNALHSYVQAQAKRVPKQSRVLITAHDAFNYFGRTYGFEVKGLQGISTAAEAGTADVRELADFIVQNKIAAIFVETSVPKKTIEALQEAVKARGFQVQIGGELFSDSLGEPDTPTGTYTGTIEHNINTIVKALLAE</sequence>
<dbReference type="InterPro" id="IPR006127">
    <property type="entry name" value="ZnuA-like"/>
</dbReference>
<dbReference type="RefSeq" id="WP_288183479.1">
    <property type="nucleotide sequence ID" value="NZ_LT608335.1"/>
</dbReference>
<organism evidence="7">
    <name type="scientific">uncultured Sporomusa sp</name>
    <dbReference type="NCBI Taxonomy" id="307249"/>
    <lineage>
        <taxon>Bacteria</taxon>
        <taxon>Bacillati</taxon>
        <taxon>Bacillota</taxon>
        <taxon>Negativicutes</taxon>
        <taxon>Selenomonadales</taxon>
        <taxon>Sporomusaceae</taxon>
        <taxon>Sporomusa</taxon>
        <taxon>environmental samples</taxon>
    </lineage>
</organism>
<dbReference type="GO" id="GO:0046872">
    <property type="term" value="F:metal ion binding"/>
    <property type="evidence" value="ECO:0007669"/>
    <property type="project" value="UniProtKB-KW"/>
</dbReference>
<feature type="chain" id="PRO_5038512675" evidence="6">
    <location>
        <begin position="21"/>
        <end position="315"/>
    </location>
</feature>
<reference evidence="7" key="1">
    <citation type="submission" date="2016-08" db="EMBL/GenBank/DDBJ databases">
        <authorList>
            <person name="Seilhamer J.J."/>
        </authorList>
    </citation>
    <scope>NUCLEOTIDE SEQUENCE</scope>
    <source>
        <strain evidence="7">86</strain>
    </source>
</reference>
<dbReference type="PANTHER" id="PTHR42953">
    <property type="entry name" value="HIGH-AFFINITY ZINC UPTAKE SYSTEM PROTEIN ZNUA-RELATED"/>
    <property type="match status" value="1"/>
</dbReference>
<proteinExistence type="inferred from homology"/>
<dbReference type="Pfam" id="PF01297">
    <property type="entry name" value="ZnuA"/>
    <property type="match status" value="1"/>
</dbReference>
<dbReference type="PRINTS" id="PR00691">
    <property type="entry name" value="ADHESINB"/>
</dbReference>
<evidence type="ECO:0000256" key="2">
    <source>
        <dbReference type="ARBA" id="ARBA00022448"/>
    </source>
</evidence>
<dbReference type="EMBL" id="FMJE01000002">
    <property type="protein sequence ID" value="SCM79291.1"/>
    <property type="molecule type" value="Genomic_DNA"/>
</dbReference>
<dbReference type="PROSITE" id="PS51257">
    <property type="entry name" value="PROKAR_LIPOPROTEIN"/>
    <property type="match status" value="1"/>
</dbReference>
<dbReference type="InterPro" id="IPR006128">
    <property type="entry name" value="Lipoprotein_PsaA-like"/>
</dbReference>
<accession>A0A212LP76</accession>
<protein>
    <submittedName>
        <fullName evidence="7">Periplasmic zinc-binding protein TroA</fullName>
    </submittedName>
</protein>
<dbReference type="SUPFAM" id="SSF53807">
    <property type="entry name" value="Helical backbone' metal receptor"/>
    <property type="match status" value="1"/>
</dbReference>
<dbReference type="Gene3D" id="3.40.50.1980">
    <property type="entry name" value="Nitrogenase molybdenum iron protein domain"/>
    <property type="match status" value="2"/>
</dbReference>
<evidence type="ECO:0000256" key="3">
    <source>
        <dbReference type="ARBA" id="ARBA00022723"/>
    </source>
</evidence>
<feature type="signal peptide" evidence="6">
    <location>
        <begin position="1"/>
        <end position="20"/>
    </location>
</feature>
<keyword evidence="2 5" id="KW-0813">Transport</keyword>
<gene>
    <name evidence="7" type="primary">troA</name>
    <name evidence="7" type="ORF">KL86SPO_20496</name>
</gene>
<dbReference type="InterPro" id="IPR006129">
    <property type="entry name" value="AdhesinB"/>
</dbReference>
<name>A0A212LP76_9FIRM</name>
<evidence type="ECO:0000256" key="6">
    <source>
        <dbReference type="SAM" id="SignalP"/>
    </source>
</evidence>